<dbReference type="EMBL" id="MELK01000040">
    <property type="protein sequence ID" value="OFW56807.1"/>
    <property type="molecule type" value="Genomic_DNA"/>
</dbReference>
<evidence type="ECO:0000259" key="3">
    <source>
        <dbReference type="PROSITE" id="PS51462"/>
    </source>
</evidence>
<gene>
    <name evidence="4" type="ORF">A2Y75_06470</name>
</gene>
<dbReference type="SUPFAM" id="SSF55811">
    <property type="entry name" value="Nudix"/>
    <property type="match status" value="1"/>
</dbReference>
<dbReference type="AlphaFoldDB" id="A0A1F2WIX8"/>
<comment type="cofactor">
    <cofactor evidence="1">
        <name>Mg(2+)</name>
        <dbReference type="ChEBI" id="CHEBI:18420"/>
    </cofactor>
</comment>
<comment type="caution">
    <text evidence="4">The sequence shown here is derived from an EMBL/GenBank/DDBJ whole genome shotgun (WGS) entry which is preliminary data.</text>
</comment>
<dbReference type="InterPro" id="IPR020084">
    <property type="entry name" value="NUDIX_hydrolase_CS"/>
</dbReference>
<dbReference type="STRING" id="1797197.A2Y75_06470"/>
<dbReference type="PANTHER" id="PTHR43046:SF14">
    <property type="entry name" value="MUTT_NUDIX FAMILY PROTEIN"/>
    <property type="match status" value="1"/>
</dbReference>
<dbReference type="GO" id="GO:0016787">
    <property type="term" value="F:hydrolase activity"/>
    <property type="evidence" value="ECO:0007669"/>
    <property type="project" value="UniProtKB-KW"/>
</dbReference>
<evidence type="ECO:0000256" key="2">
    <source>
        <dbReference type="ARBA" id="ARBA00022801"/>
    </source>
</evidence>
<dbReference type="PROSITE" id="PS51462">
    <property type="entry name" value="NUDIX"/>
    <property type="match status" value="1"/>
</dbReference>
<keyword evidence="2" id="KW-0378">Hydrolase</keyword>
<sequence length="189" mass="21295">MEAEDKYGVPRHLSMTFEISEAEFTMLRASRKNGRNHDITMFIFDDRSCRDLAVIAKHMFPPGAYRAPSGAANPGESIEDGAHREAMEETGLEIELDRFILVIHVLFTCGEESESWRSFIFTAFRKGGVLGQHDFVEISETKWVSVEELQGGIRKTLLDSGMGLFAYRVALHDATFKAIDGDCRKRSLT</sequence>
<protein>
    <recommendedName>
        <fullName evidence="3">Nudix hydrolase domain-containing protein</fullName>
    </recommendedName>
</protein>
<dbReference type="PROSITE" id="PS00893">
    <property type="entry name" value="NUDIX_BOX"/>
    <property type="match status" value="1"/>
</dbReference>
<dbReference type="InterPro" id="IPR015797">
    <property type="entry name" value="NUDIX_hydrolase-like_dom_sf"/>
</dbReference>
<dbReference type="CDD" id="cd02883">
    <property type="entry name" value="NUDIX_Hydrolase"/>
    <property type="match status" value="1"/>
</dbReference>
<evidence type="ECO:0000313" key="5">
    <source>
        <dbReference type="Proteomes" id="UP000177876"/>
    </source>
</evidence>
<organism evidence="4 5">
    <name type="scientific">Candidatus Solincola sediminis</name>
    <dbReference type="NCBI Taxonomy" id="1797199"/>
    <lineage>
        <taxon>Bacteria</taxon>
        <taxon>Bacillati</taxon>
        <taxon>Actinomycetota</taxon>
        <taxon>Candidatus Geothermincolia</taxon>
        <taxon>Candidatus Geothermincolales</taxon>
        <taxon>Candidatus Geothermincolaceae</taxon>
        <taxon>Candidatus Solincola</taxon>
    </lineage>
</organism>
<feature type="domain" description="Nudix hydrolase" evidence="3">
    <location>
        <begin position="34"/>
        <end position="171"/>
    </location>
</feature>
<dbReference type="Gene3D" id="3.90.79.10">
    <property type="entry name" value="Nucleoside Triphosphate Pyrophosphohydrolase"/>
    <property type="match status" value="1"/>
</dbReference>
<accession>A0A1F2WIX8</accession>
<proteinExistence type="predicted"/>
<dbReference type="Pfam" id="PF00293">
    <property type="entry name" value="NUDIX"/>
    <property type="match status" value="1"/>
</dbReference>
<name>A0A1F2WIX8_9ACTN</name>
<dbReference type="InterPro" id="IPR000086">
    <property type="entry name" value="NUDIX_hydrolase_dom"/>
</dbReference>
<evidence type="ECO:0000256" key="1">
    <source>
        <dbReference type="ARBA" id="ARBA00001946"/>
    </source>
</evidence>
<evidence type="ECO:0000313" key="4">
    <source>
        <dbReference type="EMBL" id="OFW56807.1"/>
    </source>
</evidence>
<reference evidence="4 5" key="1">
    <citation type="journal article" date="2016" name="Nat. Commun.">
        <title>Thousands of microbial genomes shed light on interconnected biogeochemical processes in an aquifer system.</title>
        <authorList>
            <person name="Anantharaman K."/>
            <person name="Brown C.T."/>
            <person name="Hug L.A."/>
            <person name="Sharon I."/>
            <person name="Castelle C.J."/>
            <person name="Probst A.J."/>
            <person name="Thomas B.C."/>
            <person name="Singh A."/>
            <person name="Wilkins M.J."/>
            <person name="Karaoz U."/>
            <person name="Brodie E.L."/>
            <person name="Williams K.H."/>
            <person name="Hubbard S.S."/>
            <person name="Banfield J.F."/>
        </authorList>
    </citation>
    <scope>NUCLEOTIDE SEQUENCE [LARGE SCALE GENOMIC DNA]</scope>
</reference>
<dbReference type="PANTHER" id="PTHR43046">
    <property type="entry name" value="GDP-MANNOSE MANNOSYL HYDROLASE"/>
    <property type="match status" value="1"/>
</dbReference>
<dbReference type="Proteomes" id="UP000177876">
    <property type="component" value="Unassembled WGS sequence"/>
</dbReference>